<dbReference type="HOGENOM" id="CLU_1674710_0_0_0"/>
<name>D8PCR0_9BACT</name>
<protein>
    <submittedName>
        <fullName evidence="1">Uncharacterized protein</fullName>
    </submittedName>
</protein>
<dbReference type="KEGG" id="nde:NIDE1264"/>
<dbReference type="AlphaFoldDB" id="D8PCR0"/>
<proteinExistence type="predicted"/>
<reference evidence="1 2" key="1">
    <citation type="journal article" date="2010" name="Proc. Natl. Acad. Sci. U.S.A.">
        <title>A Nitrospira metagenome illuminates the physiology and evolution of globally important nitrite-oxidizing bacteria.</title>
        <authorList>
            <person name="Lucker S."/>
            <person name="Wagner M."/>
            <person name="Maixner F."/>
            <person name="Pelletier E."/>
            <person name="Koch H."/>
            <person name="Vacherie B."/>
            <person name="Rattei T."/>
            <person name="Sinninghe Damste J."/>
            <person name="Spieck E."/>
            <person name="Le Paslier D."/>
            <person name="Daims H."/>
        </authorList>
    </citation>
    <scope>NUCLEOTIDE SEQUENCE [LARGE SCALE GENOMIC DNA]</scope>
</reference>
<sequence length="157" mass="17710">MLRTRREPNQETVWTTVVYMNNSTYVCPIRRAGSVLDAGEVCYPHLLMRIAEGSFGEPAEVLERLGRMPWQAAGMRNVPGKAAVLLTADRTAAVSQDLDLRKGVLLACLLGPVSHDHELDGNQRKKRIADQDQRELNHDRNSFVMRSLHCKLDTVSW</sequence>
<organism evidence="1 2">
    <name type="scientific">Nitrospira defluvii</name>
    <dbReference type="NCBI Taxonomy" id="330214"/>
    <lineage>
        <taxon>Bacteria</taxon>
        <taxon>Pseudomonadati</taxon>
        <taxon>Nitrospirota</taxon>
        <taxon>Nitrospiria</taxon>
        <taxon>Nitrospirales</taxon>
        <taxon>Nitrospiraceae</taxon>
        <taxon>Nitrospira</taxon>
    </lineage>
</organism>
<evidence type="ECO:0000313" key="1">
    <source>
        <dbReference type="EMBL" id="CBK41019.1"/>
    </source>
</evidence>
<evidence type="ECO:0000313" key="2">
    <source>
        <dbReference type="Proteomes" id="UP000001660"/>
    </source>
</evidence>
<dbReference type="Proteomes" id="UP000001660">
    <property type="component" value="Chromosome"/>
</dbReference>
<keyword evidence="2" id="KW-1185">Reference proteome</keyword>
<dbReference type="EMBL" id="FP929003">
    <property type="protein sequence ID" value="CBK41019.1"/>
    <property type="molecule type" value="Genomic_DNA"/>
</dbReference>
<accession>D8PCR0</accession>
<gene>
    <name evidence="1" type="ORF">NIDE1264</name>
</gene>